<sequence length="121" mass="12618">MAFAILSISTSDGRVYKSDASRGICVPQIYLVEASPSSQIRVSCVSDVKSISRGASGACSGSFYLGVSVSATGSAGPLPLVAQELGLSTSCRDSSRASPSDLEIVVYQDHAHHLCKIDHEL</sequence>
<gene>
    <name evidence="1" type="ORF">B296_00018422</name>
</gene>
<organism evidence="1 2">
    <name type="scientific">Ensete ventricosum</name>
    <name type="common">Abyssinian banana</name>
    <name type="synonym">Musa ensete</name>
    <dbReference type="NCBI Taxonomy" id="4639"/>
    <lineage>
        <taxon>Eukaryota</taxon>
        <taxon>Viridiplantae</taxon>
        <taxon>Streptophyta</taxon>
        <taxon>Embryophyta</taxon>
        <taxon>Tracheophyta</taxon>
        <taxon>Spermatophyta</taxon>
        <taxon>Magnoliopsida</taxon>
        <taxon>Liliopsida</taxon>
        <taxon>Zingiberales</taxon>
        <taxon>Musaceae</taxon>
        <taxon>Ensete</taxon>
    </lineage>
</organism>
<dbReference type="EMBL" id="AMZH03008793">
    <property type="protein sequence ID" value="RRT58219.1"/>
    <property type="molecule type" value="Genomic_DNA"/>
</dbReference>
<dbReference type="AlphaFoldDB" id="A0A426Z2L8"/>
<reference evidence="1 2" key="1">
    <citation type="journal article" date="2014" name="Agronomy (Basel)">
        <title>A Draft Genome Sequence for Ensete ventricosum, the Drought-Tolerant Tree Against Hunger.</title>
        <authorList>
            <person name="Harrison J."/>
            <person name="Moore K.A."/>
            <person name="Paszkiewicz K."/>
            <person name="Jones T."/>
            <person name="Grant M."/>
            <person name="Ambacheew D."/>
            <person name="Muzemil S."/>
            <person name="Studholme D.J."/>
        </authorList>
    </citation>
    <scope>NUCLEOTIDE SEQUENCE [LARGE SCALE GENOMIC DNA]</scope>
</reference>
<protein>
    <submittedName>
        <fullName evidence="1">Uncharacterized protein</fullName>
    </submittedName>
</protein>
<dbReference type="Proteomes" id="UP000287651">
    <property type="component" value="Unassembled WGS sequence"/>
</dbReference>
<evidence type="ECO:0000313" key="2">
    <source>
        <dbReference type="Proteomes" id="UP000287651"/>
    </source>
</evidence>
<name>A0A426Z2L8_ENSVE</name>
<comment type="caution">
    <text evidence="1">The sequence shown here is derived from an EMBL/GenBank/DDBJ whole genome shotgun (WGS) entry which is preliminary data.</text>
</comment>
<proteinExistence type="predicted"/>
<evidence type="ECO:0000313" key="1">
    <source>
        <dbReference type="EMBL" id="RRT58219.1"/>
    </source>
</evidence>
<accession>A0A426Z2L8</accession>